<dbReference type="PRINTS" id="PR00449">
    <property type="entry name" value="RASTRNSFRMNG"/>
</dbReference>
<dbReference type="NCBIfam" id="TIGR00231">
    <property type="entry name" value="small_GTP"/>
    <property type="match status" value="1"/>
</dbReference>
<feature type="compositionally biased region" description="Polar residues" evidence="9">
    <location>
        <begin position="1"/>
        <end position="20"/>
    </location>
</feature>
<name>A0A2G9ZGV5_9BACT</name>
<proteinExistence type="inferred from homology"/>
<dbReference type="FunFam" id="3.40.50.10050:FF:000001">
    <property type="entry name" value="Translation initiation factor IF-2"/>
    <property type="match status" value="1"/>
</dbReference>
<dbReference type="InterPro" id="IPR000178">
    <property type="entry name" value="TF_IF2_bacterial-like"/>
</dbReference>
<keyword evidence="3 8" id="KW-0396">Initiation factor</keyword>
<dbReference type="GO" id="GO:0005737">
    <property type="term" value="C:cytoplasm"/>
    <property type="evidence" value="ECO:0007669"/>
    <property type="project" value="UniProtKB-UniRule"/>
</dbReference>
<dbReference type="Pfam" id="PF22042">
    <property type="entry name" value="EF-G_D2"/>
    <property type="match status" value="1"/>
</dbReference>
<keyword evidence="4" id="KW-0547">Nucleotide-binding</keyword>
<evidence type="ECO:0000256" key="4">
    <source>
        <dbReference type="ARBA" id="ARBA00022741"/>
    </source>
</evidence>
<dbReference type="InterPro" id="IPR027417">
    <property type="entry name" value="P-loop_NTPase"/>
</dbReference>
<evidence type="ECO:0000256" key="5">
    <source>
        <dbReference type="ARBA" id="ARBA00022917"/>
    </source>
</evidence>
<protein>
    <recommendedName>
        <fullName evidence="2 7">Translation initiation factor IF-2</fullName>
    </recommendedName>
</protein>
<dbReference type="Pfam" id="PF00009">
    <property type="entry name" value="GTP_EFTU"/>
    <property type="match status" value="1"/>
</dbReference>
<dbReference type="InterPro" id="IPR036925">
    <property type="entry name" value="TIF_IF2_dom3_sf"/>
</dbReference>
<dbReference type="SUPFAM" id="SSF50447">
    <property type="entry name" value="Translation proteins"/>
    <property type="match status" value="2"/>
</dbReference>
<dbReference type="AlphaFoldDB" id="A0A2G9ZGV5"/>
<evidence type="ECO:0000313" key="11">
    <source>
        <dbReference type="EMBL" id="PIP31568.1"/>
    </source>
</evidence>
<evidence type="ECO:0000256" key="2">
    <source>
        <dbReference type="ARBA" id="ARBA00020675"/>
    </source>
</evidence>
<dbReference type="SUPFAM" id="SSF52156">
    <property type="entry name" value="Initiation factor IF2/eIF5b, domain 3"/>
    <property type="match status" value="1"/>
</dbReference>
<evidence type="ECO:0000256" key="6">
    <source>
        <dbReference type="ARBA" id="ARBA00023134"/>
    </source>
</evidence>
<accession>A0A2G9ZGV5</accession>
<dbReference type="GO" id="GO:0003924">
    <property type="term" value="F:GTPase activity"/>
    <property type="evidence" value="ECO:0007669"/>
    <property type="project" value="InterPro"/>
</dbReference>
<dbReference type="Proteomes" id="UP000230447">
    <property type="component" value="Unassembled WGS sequence"/>
</dbReference>
<dbReference type="Pfam" id="PF11987">
    <property type="entry name" value="IF-2"/>
    <property type="match status" value="1"/>
</dbReference>
<evidence type="ECO:0000256" key="3">
    <source>
        <dbReference type="ARBA" id="ARBA00022540"/>
    </source>
</evidence>
<dbReference type="PANTHER" id="PTHR43381:SF5">
    <property type="entry name" value="TR-TYPE G DOMAIN-CONTAINING PROTEIN"/>
    <property type="match status" value="1"/>
</dbReference>
<dbReference type="Gene3D" id="2.40.30.10">
    <property type="entry name" value="Translation factors"/>
    <property type="match status" value="2"/>
</dbReference>
<sequence>MITNMSKVTAKINNQPNNQPRGPVVAVLGHIDHGKSSLLEAIRSDFSITKKESGGITQHIGAYEIERKGKKISFIDTPGHEAFSAIRQRGANVADIALLVIDGAEGVKDQTKEAIKFIKSANIPLIVVFNKKDKPGFDPEKVKPYLAKEDILVESWGGKVLSVNTSAKNKEGIEELLEAISLVAEMEDLQADLTAKPEGIVIESSLDPQRGAFATLLLQQGTLKEGEIIATHFAFGKVKGMFDFKGKKISKALPSQPVSVLGFSVPPGVGEKFKAHDSLALAQNSLKKEERIAPKIIDVQGGVKVLNIILKTDFLGSQEAVENILNNMPQDKVALRVLRSEVGQIDASDVKLAESGLAVIFGFKLKVDEPTLVFARQRGVRIKCFEVIYELVQEVRKVMLGALDLETTRVELSRFKITHLFKQTKQIQIVGGKVLTGEFTRAVLAEVERDEEIIGKAKIKGLQKEKQEVGKATKGQEIGLQVESEVVLEENDILKIFREDKTKGSL</sequence>
<keyword evidence="5 8" id="KW-0648">Protein biosynthesis</keyword>
<evidence type="ECO:0000256" key="8">
    <source>
        <dbReference type="RuleBase" id="RU000644"/>
    </source>
</evidence>
<dbReference type="Gene3D" id="3.40.50.300">
    <property type="entry name" value="P-loop containing nucleotide triphosphate hydrolases"/>
    <property type="match status" value="1"/>
</dbReference>
<dbReference type="InterPro" id="IPR009000">
    <property type="entry name" value="Transl_B-barrel_sf"/>
</dbReference>
<dbReference type="Gene3D" id="3.40.50.10050">
    <property type="entry name" value="Translation initiation factor IF- 2, domain 3"/>
    <property type="match status" value="1"/>
</dbReference>
<dbReference type="FunFam" id="3.40.50.300:FF:000019">
    <property type="entry name" value="Translation initiation factor IF-2"/>
    <property type="match status" value="1"/>
</dbReference>
<evidence type="ECO:0000259" key="10">
    <source>
        <dbReference type="PROSITE" id="PS51722"/>
    </source>
</evidence>
<dbReference type="SUPFAM" id="SSF52540">
    <property type="entry name" value="P-loop containing nucleoside triphosphate hydrolases"/>
    <property type="match status" value="1"/>
</dbReference>
<comment type="function">
    <text evidence="8">One of the essential components for the initiation of protein synthesis. Protects formylmethionyl-tRNA from spontaneous hydrolysis and promotes its binding to the 30S ribosomal subunits. Also involved in the hydrolysis of GTP during the formation of the 70S ribosomal complex.</text>
</comment>
<dbReference type="InterPro" id="IPR053905">
    <property type="entry name" value="EF-G-like_DII"/>
</dbReference>
<keyword evidence="6" id="KW-0342">GTP-binding</keyword>
<dbReference type="CDD" id="cd01887">
    <property type="entry name" value="IF2_eIF5B"/>
    <property type="match status" value="1"/>
</dbReference>
<evidence type="ECO:0000256" key="7">
    <source>
        <dbReference type="NCBIfam" id="TIGR00487"/>
    </source>
</evidence>
<evidence type="ECO:0000313" key="12">
    <source>
        <dbReference type="Proteomes" id="UP000230447"/>
    </source>
</evidence>
<feature type="region of interest" description="Disordered" evidence="9">
    <location>
        <begin position="1"/>
        <end position="21"/>
    </location>
</feature>
<feature type="domain" description="Tr-type G" evidence="10">
    <location>
        <begin position="20"/>
        <end position="189"/>
    </location>
</feature>
<evidence type="ECO:0000256" key="1">
    <source>
        <dbReference type="ARBA" id="ARBA00007733"/>
    </source>
</evidence>
<dbReference type="InterPro" id="IPR005225">
    <property type="entry name" value="Small_GTP-bd"/>
</dbReference>
<dbReference type="PROSITE" id="PS51722">
    <property type="entry name" value="G_TR_2"/>
    <property type="match status" value="1"/>
</dbReference>
<dbReference type="GO" id="GO:0005525">
    <property type="term" value="F:GTP binding"/>
    <property type="evidence" value="ECO:0007669"/>
    <property type="project" value="UniProtKB-KW"/>
</dbReference>
<dbReference type="EMBL" id="PCSB01000061">
    <property type="protein sequence ID" value="PIP31568.1"/>
    <property type="molecule type" value="Genomic_DNA"/>
</dbReference>
<dbReference type="InterPro" id="IPR000795">
    <property type="entry name" value="T_Tr_GTP-bd_dom"/>
</dbReference>
<dbReference type="InterPro" id="IPR023115">
    <property type="entry name" value="TIF_IF2_dom3"/>
</dbReference>
<comment type="similarity">
    <text evidence="1 8">Belongs to the TRAFAC class translation factor GTPase superfamily. Classic translation factor GTPase family. IF-2 subfamily.</text>
</comment>
<dbReference type="GO" id="GO:0003743">
    <property type="term" value="F:translation initiation factor activity"/>
    <property type="evidence" value="ECO:0007669"/>
    <property type="project" value="UniProtKB-UniRule"/>
</dbReference>
<gene>
    <name evidence="11" type="primary">infB</name>
    <name evidence="11" type="ORF">COX24_02955</name>
</gene>
<dbReference type="InterPro" id="IPR015760">
    <property type="entry name" value="TIF_IF2"/>
</dbReference>
<evidence type="ECO:0000256" key="9">
    <source>
        <dbReference type="SAM" id="MobiDB-lite"/>
    </source>
</evidence>
<organism evidence="11 12">
    <name type="scientific">bacterium (Candidatus Gribaldobacteria) CG23_combo_of_CG06-09_8_20_14_all_37_87_8</name>
    <dbReference type="NCBI Taxonomy" id="2014278"/>
    <lineage>
        <taxon>Bacteria</taxon>
        <taxon>Candidatus Gribaldobacteria</taxon>
    </lineage>
</organism>
<dbReference type="NCBIfam" id="TIGR00487">
    <property type="entry name" value="IF-2"/>
    <property type="match status" value="1"/>
</dbReference>
<dbReference type="PANTHER" id="PTHR43381">
    <property type="entry name" value="TRANSLATION INITIATION FACTOR IF-2-RELATED"/>
    <property type="match status" value="1"/>
</dbReference>
<reference evidence="11 12" key="1">
    <citation type="submission" date="2017-09" db="EMBL/GenBank/DDBJ databases">
        <title>Depth-based differentiation of microbial function through sediment-hosted aquifers and enrichment of novel symbionts in the deep terrestrial subsurface.</title>
        <authorList>
            <person name="Probst A.J."/>
            <person name="Ladd B."/>
            <person name="Jarett J.K."/>
            <person name="Geller-Mcgrath D.E."/>
            <person name="Sieber C.M."/>
            <person name="Emerson J.B."/>
            <person name="Anantharaman K."/>
            <person name="Thomas B.C."/>
            <person name="Malmstrom R."/>
            <person name="Stieglmeier M."/>
            <person name="Klingl A."/>
            <person name="Woyke T."/>
            <person name="Ryan C.M."/>
            <person name="Banfield J.F."/>
        </authorList>
    </citation>
    <scope>NUCLEOTIDE SEQUENCE [LARGE SCALE GENOMIC DNA]</scope>
    <source>
        <strain evidence="11">CG23_combo_of_CG06-09_8_20_14_all_37_87_8</strain>
    </source>
</reference>
<comment type="caution">
    <text evidence="11">The sequence shown here is derived from an EMBL/GenBank/DDBJ whole genome shotgun (WGS) entry which is preliminary data.</text>
</comment>